<evidence type="ECO:0000313" key="3">
    <source>
        <dbReference type="Proteomes" id="UP000192911"/>
    </source>
</evidence>
<name>A0A1X7FHP4_TRICW</name>
<dbReference type="STRING" id="28094.SAMN06295900_10944"/>
<feature type="signal peptide" evidence="1">
    <location>
        <begin position="1"/>
        <end position="23"/>
    </location>
</feature>
<organism evidence="2 3">
    <name type="scientific">Trinickia caryophylli</name>
    <name type="common">Paraburkholderia caryophylli</name>
    <dbReference type="NCBI Taxonomy" id="28094"/>
    <lineage>
        <taxon>Bacteria</taxon>
        <taxon>Pseudomonadati</taxon>
        <taxon>Pseudomonadota</taxon>
        <taxon>Betaproteobacteria</taxon>
        <taxon>Burkholderiales</taxon>
        <taxon>Burkholderiaceae</taxon>
        <taxon>Trinickia</taxon>
    </lineage>
</organism>
<evidence type="ECO:0000256" key="1">
    <source>
        <dbReference type="SAM" id="SignalP"/>
    </source>
</evidence>
<feature type="chain" id="PRO_5013072723" evidence="1">
    <location>
        <begin position="24"/>
        <end position="169"/>
    </location>
</feature>
<accession>A0A1X7FHP4</accession>
<keyword evidence="3" id="KW-1185">Reference proteome</keyword>
<dbReference type="RefSeq" id="WP_085228730.1">
    <property type="nucleotide sequence ID" value="NZ_BSQD01000009.1"/>
</dbReference>
<dbReference type="GeneID" id="95549902"/>
<dbReference type="AlphaFoldDB" id="A0A1X7FHP4"/>
<keyword evidence="1" id="KW-0732">Signal</keyword>
<reference evidence="3" key="1">
    <citation type="submission" date="2017-04" db="EMBL/GenBank/DDBJ databases">
        <authorList>
            <person name="Varghese N."/>
            <person name="Submissions S."/>
        </authorList>
    </citation>
    <scope>NUCLEOTIDE SEQUENCE [LARGE SCALE GENOMIC DNA]</scope>
    <source>
        <strain evidence="3">Ballard 720</strain>
    </source>
</reference>
<dbReference type="EMBL" id="FXAH01000009">
    <property type="protein sequence ID" value="SMF52347.1"/>
    <property type="molecule type" value="Genomic_DNA"/>
</dbReference>
<protein>
    <submittedName>
        <fullName evidence="2">Uncharacterized protein</fullName>
    </submittedName>
</protein>
<dbReference type="Proteomes" id="UP000192911">
    <property type="component" value="Unassembled WGS sequence"/>
</dbReference>
<sequence>MRCKAALAAVFACAMLAPLPGAAQAVKEPSAVQWRLEVVRDGTTIDTFEGTTAIGQAVTATHHHETVHAVGCKERPDARIDLARTLTISPIAEEPGGIAFAIDAQEMLEDDTPQQTRDGCTLPPQPRRVNANHPGLLVPAGQWASWTIVDSRPTLVYRVRASVAARTGN</sequence>
<gene>
    <name evidence="2" type="ORF">SAMN06295900_10944</name>
</gene>
<evidence type="ECO:0000313" key="2">
    <source>
        <dbReference type="EMBL" id="SMF52347.1"/>
    </source>
</evidence>
<proteinExistence type="predicted"/>